<name>A0AA91I3G6_9GAMM</name>
<dbReference type="AlphaFoldDB" id="A0AA91I3G6"/>
<organism evidence="2 3">
    <name type="scientific">Methylomonas koyamae</name>
    <dbReference type="NCBI Taxonomy" id="702114"/>
    <lineage>
        <taxon>Bacteria</taxon>
        <taxon>Pseudomonadati</taxon>
        <taxon>Pseudomonadota</taxon>
        <taxon>Gammaproteobacteria</taxon>
        <taxon>Methylococcales</taxon>
        <taxon>Methylococcaceae</taxon>
        <taxon>Methylomonas</taxon>
    </lineage>
</organism>
<proteinExistence type="predicted"/>
<keyword evidence="3" id="KW-1185">Reference proteome</keyword>
<protein>
    <submittedName>
        <fullName evidence="2">Uncharacterized protein</fullName>
    </submittedName>
</protein>
<reference evidence="2 3" key="1">
    <citation type="submission" date="2016-03" db="EMBL/GenBank/DDBJ databases">
        <authorList>
            <person name="Heylen K."/>
            <person name="De Vos P."/>
            <person name="Vekeman B."/>
        </authorList>
    </citation>
    <scope>NUCLEOTIDE SEQUENCE [LARGE SCALE GENOMIC DNA]</scope>
    <source>
        <strain evidence="2 3">R-49807</strain>
    </source>
</reference>
<dbReference type="EMBL" id="LUUL01000126">
    <property type="protein sequence ID" value="OAI22088.1"/>
    <property type="molecule type" value="Genomic_DNA"/>
</dbReference>
<feature type="coiled-coil region" evidence="1">
    <location>
        <begin position="29"/>
        <end position="63"/>
    </location>
</feature>
<comment type="caution">
    <text evidence="2">The sequence shown here is derived from an EMBL/GenBank/DDBJ whole genome shotgun (WGS) entry which is preliminary data.</text>
</comment>
<gene>
    <name evidence="2" type="ORF">A1356_19490</name>
</gene>
<evidence type="ECO:0000256" key="1">
    <source>
        <dbReference type="SAM" id="Coils"/>
    </source>
</evidence>
<keyword evidence="1" id="KW-0175">Coiled coil</keyword>
<sequence length="75" mass="8595">MDSPADKVESSFPSARYFQVHFAYLHETIGELKQQIETANRQIAELQQRLLDTEAKGIELEGQPGNAFTTQDWRL</sequence>
<accession>A0AA91I3G6</accession>
<evidence type="ECO:0000313" key="2">
    <source>
        <dbReference type="EMBL" id="OAI22088.1"/>
    </source>
</evidence>
<dbReference type="Proteomes" id="UP000077734">
    <property type="component" value="Unassembled WGS sequence"/>
</dbReference>
<evidence type="ECO:0000313" key="3">
    <source>
        <dbReference type="Proteomes" id="UP000077734"/>
    </source>
</evidence>